<keyword evidence="6 7" id="KW-0472">Membrane</keyword>
<feature type="transmembrane region" description="Helical" evidence="7">
    <location>
        <begin position="66"/>
        <end position="86"/>
    </location>
</feature>
<keyword evidence="5" id="KW-0406">Ion transport</keyword>
<feature type="transmembrane region" description="Helical" evidence="7">
    <location>
        <begin position="164"/>
        <end position="188"/>
    </location>
</feature>
<sequence length="425" mass="43956">MTGNAVADFFLSLALALGAARILGALARRVGQPAVVGEICAGVLASPMVLTRAGADTVLPTTVKPLLGALANVGLATFMFLIGYEVDGTFLRHRRKATLGVATGSVVVPLAAGMALAVPLAHTYAPGSHTAFVLFVGVAMSVTAFPVLARILSDRGLSGHPVGALTLAAAAVGDLVAWICLAGVAAYAGAAGQWQLALLPVYLLVMFLVVRPLLAGLVERTRRDGPTTERLVPLLIVGLMLSCGATEWLGIHFIFGAFAFGAAMPRNTTGETRSQIMRHMEQAGHVLLPLYFVVAGTKVDLSAFDVTTLLALTAVIGVAVLSKAGGAYGGARLAGMPRSEALPAAVLMNTRGLTEIVIVAVALEMGLINQDFYSMMVVMAVVTTAMTGPLLKIFRVLPANPSVHLPDNPSVARSSTLSENTLQTG</sequence>
<evidence type="ECO:0000259" key="8">
    <source>
        <dbReference type="Pfam" id="PF00999"/>
    </source>
</evidence>
<keyword evidence="2" id="KW-0813">Transport</keyword>
<evidence type="ECO:0000256" key="4">
    <source>
        <dbReference type="ARBA" id="ARBA00022989"/>
    </source>
</evidence>
<dbReference type="Proteomes" id="UP000442990">
    <property type="component" value="Unassembled WGS sequence"/>
</dbReference>
<evidence type="ECO:0000313" key="9">
    <source>
        <dbReference type="EMBL" id="KAB1989001.1"/>
    </source>
</evidence>
<dbReference type="InterPro" id="IPR050794">
    <property type="entry name" value="CPA2_transporter"/>
</dbReference>
<name>A0A7J5DK27_9ACTN</name>
<evidence type="ECO:0000256" key="6">
    <source>
        <dbReference type="ARBA" id="ARBA00023136"/>
    </source>
</evidence>
<feature type="transmembrane region" description="Helical" evidence="7">
    <location>
        <begin position="194"/>
        <end position="214"/>
    </location>
</feature>
<evidence type="ECO:0000256" key="1">
    <source>
        <dbReference type="ARBA" id="ARBA00004141"/>
    </source>
</evidence>
<keyword evidence="4 7" id="KW-1133">Transmembrane helix</keyword>
<dbReference type="GO" id="GO:0015297">
    <property type="term" value="F:antiporter activity"/>
    <property type="evidence" value="ECO:0007669"/>
    <property type="project" value="InterPro"/>
</dbReference>
<feature type="transmembrane region" description="Helical" evidence="7">
    <location>
        <begin position="132"/>
        <end position="152"/>
    </location>
</feature>
<feature type="transmembrane region" description="Helical" evidence="7">
    <location>
        <begin position="372"/>
        <end position="391"/>
    </location>
</feature>
<dbReference type="InterPro" id="IPR038770">
    <property type="entry name" value="Na+/solute_symporter_sf"/>
</dbReference>
<feature type="domain" description="Cation/H+ exchanger transmembrane" evidence="8">
    <location>
        <begin position="20"/>
        <end position="392"/>
    </location>
</feature>
<evidence type="ECO:0000256" key="2">
    <source>
        <dbReference type="ARBA" id="ARBA00022448"/>
    </source>
</evidence>
<dbReference type="EMBL" id="WBKG01000006">
    <property type="protein sequence ID" value="KAB1989001.1"/>
    <property type="molecule type" value="Genomic_DNA"/>
</dbReference>
<evidence type="ECO:0000256" key="7">
    <source>
        <dbReference type="SAM" id="Phobius"/>
    </source>
</evidence>
<keyword evidence="10" id="KW-1185">Reference proteome</keyword>
<evidence type="ECO:0000313" key="10">
    <source>
        <dbReference type="Proteomes" id="UP000442990"/>
    </source>
</evidence>
<feature type="transmembrane region" description="Helical" evidence="7">
    <location>
        <begin position="342"/>
        <end position="366"/>
    </location>
</feature>
<gene>
    <name evidence="9" type="ORF">F8144_10740</name>
</gene>
<comment type="caution">
    <text evidence="9">The sequence shown here is derived from an EMBL/GenBank/DDBJ whole genome shotgun (WGS) entry which is preliminary data.</text>
</comment>
<evidence type="ECO:0000256" key="3">
    <source>
        <dbReference type="ARBA" id="ARBA00022692"/>
    </source>
</evidence>
<dbReference type="PANTHER" id="PTHR32468">
    <property type="entry name" value="CATION/H + ANTIPORTER"/>
    <property type="match status" value="1"/>
</dbReference>
<feature type="transmembrane region" description="Helical" evidence="7">
    <location>
        <begin position="98"/>
        <end position="120"/>
    </location>
</feature>
<feature type="transmembrane region" description="Helical" evidence="7">
    <location>
        <begin position="234"/>
        <end position="260"/>
    </location>
</feature>
<feature type="transmembrane region" description="Helical" evidence="7">
    <location>
        <begin position="301"/>
        <end position="321"/>
    </location>
</feature>
<dbReference type="InterPro" id="IPR006153">
    <property type="entry name" value="Cation/H_exchanger_TM"/>
</dbReference>
<protein>
    <submittedName>
        <fullName evidence="9">Sodium:proton antiporter</fullName>
    </submittedName>
</protein>
<dbReference type="Gene3D" id="1.20.1530.20">
    <property type="match status" value="1"/>
</dbReference>
<keyword evidence="3 7" id="KW-0812">Transmembrane</keyword>
<feature type="transmembrane region" description="Helical" evidence="7">
    <location>
        <begin position="6"/>
        <end position="27"/>
    </location>
</feature>
<dbReference type="AlphaFoldDB" id="A0A7J5DK27"/>
<reference evidence="9 10" key="1">
    <citation type="submission" date="2019-09" db="EMBL/GenBank/DDBJ databases">
        <title>Isolation and identification of active actinomycetes.</title>
        <authorList>
            <person name="Yu Z."/>
            <person name="Han C."/>
            <person name="Yu B."/>
        </authorList>
    </citation>
    <scope>NUCLEOTIDE SEQUENCE [LARGE SCALE GENOMIC DNA]</scope>
    <source>
        <strain evidence="9 10">NEAU-H2</strain>
    </source>
</reference>
<comment type="subcellular location">
    <subcellularLocation>
        <location evidence="1">Membrane</location>
        <topology evidence="1">Multi-pass membrane protein</topology>
    </subcellularLocation>
</comment>
<dbReference type="Pfam" id="PF00999">
    <property type="entry name" value="Na_H_Exchanger"/>
    <property type="match status" value="1"/>
</dbReference>
<accession>A0A7J5DK27</accession>
<evidence type="ECO:0000256" key="5">
    <source>
        <dbReference type="ARBA" id="ARBA00023065"/>
    </source>
</evidence>
<dbReference type="GO" id="GO:1902600">
    <property type="term" value="P:proton transmembrane transport"/>
    <property type="evidence" value="ECO:0007669"/>
    <property type="project" value="InterPro"/>
</dbReference>
<feature type="transmembrane region" description="Helical" evidence="7">
    <location>
        <begin position="34"/>
        <end position="54"/>
    </location>
</feature>
<dbReference type="GO" id="GO:0016020">
    <property type="term" value="C:membrane"/>
    <property type="evidence" value="ECO:0007669"/>
    <property type="project" value="UniProtKB-SubCell"/>
</dbReference>
<dbReference type="RefSeq" id="WP_151469030.1">
    <property type="nucleotide sequence ID" value="NZ_WBKG01000006.1"/>
</dbReference>
<proteinExistence type="predicted"/>
<dbReference type="PANTHER" id="PTHR32468:SF0">
    <property type="entry name" value="K(+)_H(+) ANTIPORTER 1"/>
    <property type="match status" value="1"/>
</dbReference>
<organism evidence="9 10">
    <name type="scientific">Streptomyces triticiradicis</name>
    <dbReference type="NCBI Taxonomy" id="2651189"/>
    <lineage>
        <taxon>Bacteria</taxon>
        <taxon>Bacillati</taxon>
        <taxon>Actinomycetota</taxon>
        <taxon>Actinomycetes</taxon>
        <taxon>Kitasatosporales</taxon>
        <taxon>Streptomycetaceae</taxon>
        <taxon>Streptomyces</taxon>
    </lineage>
</organism>